<feature type="non-terminal residue" evidence="1">
    <location>
        <position position="1"/>
    </location>
</feature>
<name>A0AAW5K7C2_9BACT</name>
<dbReference type="Proteomes" id="UP001205919">
    <property type="component" value="Unassembled WGS sequence"/>
</dbReference>
<reference evidence="1 2" key="1">
    <citation type="submission" date="2022-06" db="EMBL/GenBank/DDBJ databases">
        <title>Isolation of gut microbiota from human fecal samples.</title>
        <authorList>
            <person name="Pamer E.G."/>
            <person name="Barat B."/>
            <person name="Waligurski E."/>
            <person name="Medina S."/>
            <person name="Paddock L."/>
            <person name="Mostad J."/>
        </authorList>
    </citation>
    <scope>NUCLEOTIDE SEQUENCE [LARGE SCALE GENOMIC DNA]</scope>
    <source>
        <strain evidence="1 2">DFI.9.90</strain>
    </source>
</reference>
<dbReference type="EMBL" id="JANFYT010000199">
    <property type="protein sequence ID" value="MCQ4815837.1"/>
    <property type="molecule type" value="Genomic_DNA"/>
</dbReference>
<keyword evidence="2" id="KW-1185">Reference proteome</keyword>
<evidence type="ECO:0000313" key="2">
    <source>
        <dbReference type="Proteomes" id="UP001205919"/>
    </source>
</evidence>
<proteinExistence type="predicted"/>
<comment type="caution">
    <text evidence="1">The sequence shown here is derived from an EMBL/GenBank/DDBJ whole genome shotgun (WGS) entry which is preliminary data.</text>
</comment>
<evidence type="ECO:0000313" key="1">
    <source>
        <dbReference type="EMBL" id="MCQ4815837.1"/>
    </source>
</evidence>
<dbReference type="AlphaFoldDB" id="A0AAW5K7C2"/>
<organism evidence="1 2">
    <name type="scientific">Cloacibacillus evryensis</name>
    <dbReference type="NCBI Taxonomy" id="508460"/>
    <lineage>
        <taxon>Bacteria</taxon>
        <taxon>Thermotogati</taxon>
        <taxon>Synergistota</taxon>
        <taxon>Synergistia</taxon>
        <taxon>Synergistales</taxon>
        <taxon>Synergistaceae</taxon>
        <taxon>Cloacibacillus</taxon>
    </lineage>
</organism>
<feature type="non-terminal residue" evidence="1">
    <location>
        <position position="74"/>
    </location>
</feature>
<protein>
    <submittedName>
        <fullName evidence="1">Uncharacterized protein</fullName>
    </submittedName>
</protein>
<sequence>AELQSLTVDGKAAPAEALTAGSWNVSAKEVKEIAAVGKDNAAVTILPAKNNAVKILIESEDHKTQNTFVINLGV</sequence>
<accession>A0AAW5K7C2</accession>
<gene>
    <name evidence="1" type="ORF">NE630_15530</name>
</gene>
<dbReference type="RefSeq" id="WP_256182535.1">
    <property type="nucleotide sequence ID" value="NZ_JANFYT010000199.1"/>
</dbReference>